<feature type="transmembrane region" description="Helical" evidence="1">
    <location>
        <begin position="6"/>
        <end position="32"/>
    </location>
</feature>
<keyword evidence="1" id="KW-0812">Transmembrane</keyword>
<evidence type="ECO:0000256" key="1">
    <source>
        <dbReference type="SAM" id="Phobius"/>
    </source>
</evidence>
<accession>A0A125NU24</accession>
<dbReference type="SUPFAM" id="SSF82866">
    <property type="entry name" value="Multidrug efflux transporter AcrB transmembrane domain"/>
    <property type="match status" value="1"/>
</dbReference>
<sequence length="121" mass="12657">MNLSVSAAVGFIALLGQVSLMGVLVLSAIEALREEGHDTRSAVLNGAVNRMRQVLMASVLALLGLLPMAVSTGVGSETQRPFALVIVGGMLTTLLVSLFVLPVLYSLVAREKIRKSAEVPA</sequence>
<dbReference type="EMBL" id="LMTR01000082">
    <property type="protein sequence ID" value="KWT65295.1"/>
    <property type="molecule type" value="Genomic_DNA"/>
</dbReference>
<dbReference type="Proteomes" id="UP000059074">
    <property type="component" value="Unassembled WGS sequence"/>
</dbReference>
<proteinExistence type="predicted"/>
<protein>
    <submittedName>
        <fullName evidence="2">Cobalt-zinc-cadmium resistance protein CzcA</fullName>
    </submittedName>
</protein>
<dbReference type="Gene3D" id="1.20.1640.10">
    <property type="entry name" value="Multidrug efflux transporter AcrB transmembrane domain"/>
    <property type="match status" value="1"/>
</dbReference>
<evidence type="ECO:0000313" key="2">
    <source>
        <dbReference type="EMBL" id="KWT65295.1"/>
    </source>
</evidence>
<dbReference type="GO" id="GO:0005886">
    <property type="term" value="C:plasma membrane"/>
    <property type="evidence" value="ECO:0007669"/>
    <property type="project" value="TreeGrafter"/>
</dbReference>
<keyword evidence="1" id="KW-1133">Transmembrane helix</keyword>
<dbReference type="InterPro" id="IPR001036">
    <property type="entry name" value="Acrflvin-R"/>
</dbReference>
<keyword evidence="3" id="KW-1185">Reference proteome</keyword>
<dbReference type="Pfam" id="PF00873">
    <property type="entry name" value="ACR_tran"/>
    <property type="match status" value="1"/>
</dbReference>
<evidence type="ECO:0000313" key="3">
    <source>
        <dbReference type="Proteomes" id="UP000059074"/>
    </source>
</evidence>
<keyword evidence="1" id="KW-0472">Membrane</keyword>
<dbReference type="GO" id="GO:0042910">
    <property type="term" value="F:xenobiotic transmembrane transporter activity"/>
    <property type="evidence" value="ECO:0007669"/>
    <property type="project" value="TreeGrafter"/>
</dbReference>
<feature type="transmembrane region" description="Helical" evidence="1">
    <location>
        <begin position="82"/>
        <end position="105"/>
    </location>
</feature>
<comment type="caution">
    <text evidence="2">The sequence shown here is derived from an EMBL/GenBank/DDBJ whole genome shotgun (WGS) entry which is preliminary data.</text>
</comment>
<dbReference type="PANTHER" id="PTHR32063">
    <property type="match status" value="1"/>
</dbReference>
<feature type="transmembrane region" description="Helical" evidence="1">
    <location>
        <begin position="53"/>
        <end position="70"/>
    </location>
</feature>
<organism evidence="2 3">
    <name type="scientific">Hyphomicrobium sulfonivorans</name>
    <dbReference type="NCBI Taxonomy" id="121290"/>
    <lineage>
        <taxon>Bacteria</taxon>
        <taxon>Pseudomonadati</taxon>
        <taxon>Pseudomonadota</taxon>
        <taxon>Alphaproteobacteria</taxon>
        <taxon>Hyphomicrobiales</taxon>
        <taxon>Hyphomicrobiaceae</taxon>
        <taxon>Hyphomicrobium</taxon>
    </lineage>
</organism>
<reference evidence="2 3" key="1">
    <citation type="submission" date="2015-10" db="EMBL/GenBank/DDBJ databases">
        <title>Transcriptomic analysis of a linuron degrading triple-species bacterial consortium.</title>
        <authorList>
            <person name="Albers P."/>
        </authorList>
    </citation>
    <scope>NUCLEOTIDE SEQUENCE [LARGE SCALE GENOMIC DNA]</scope>
    <source>
        <strain evidence="2 3">WDL6</strain>
    </source>
</reference>
<name>A0A125NU24_HYPSL</name>
<gene>
    <name evidence="2" type="ORF">APY04_3044</name>
</gene>
<dbReference type="AlphaFoldDB" id="A0A125NU24"/>
<dbReference type="STRING" id="121290.APY04_3044"/>
<dbReference type="PANTHER" id="PTHR32063:SF24">
    <property type="entry name" value="CATION EFFLUX SYSTEM (ACRB_ACRD_ACRF FAMILY)"/>
    <property type="match status" value="1"/>
</dbReference>
<dbReference type="PATRIC" id="fig|121290.4.peg.651"/>